<dbReference type="Proteomes" id="UP000013526">
    <property type="component" value="Unassembled WGS sequence"/>
</dbReference>
<organism evidence="1 2">
    <name type="scientific">Aeromonas molluscorum 848</name>
    <dbReference type="NCBI Taxonomy" id="1268236"/>
    <lineage>
        <taxon>Bacteria</taxon>
        <taxon>Pseudomonadati</taxon>
        <taxon>Pseudomonadota</taxon>
        <taxon>Gammaproteobacteria</taxon>
        <taxon>Aeromonadales</taxon>
        <taxon>Aeromonadaceae</taxon>
        <taxon>Aeromonas</taxon>
    </lineage>
</organism>
<evidence type="ECO:0000313" key="1">
    <source>
        <dbReference type="EMBL" id="EOD54222.1"/>
    </source>
</evidence>
<accession>R1F2Y7</accession>
<proteinExistence type="predicted"/>
<protein>
    <submittedName>
        <fullName evidence="1">Uncharacterized protein</fullName>
    </submittedName>
</protein>
<dbReference type="AlphaFoldDB" id="R1F2Y7"/>
<comment type="caution">
    <text evidence="1">The sequence shown here is derived from an EMBL/GenBank/DDBJ whole genome shotgun (WGS) entry which is preliminary data.</text>
</comment>
<gene>
    <name evidence="1" type="ORF">G113_15533</name>
</gene>
<dbReference type="InterPro" id="IPR022061">
    <property type="entry name" value="DUF3617"/>
</dbReference>
<keyword evidence="2" id="KW-1185">Reference proteome</keyword>
<dbReference type="Pfam" id="PF12276">
    <property type="entry name" value="DUF3617"/>
    <property type="match status" value="1"/>
</dbReference>
<name>R1F2Y7_9GAMM</name>
<reference evidence="1 2" key="1">
    <citation type="journal article" date="2013" name="Genome Announc.">
        <title>Draft Genome Sequence of Aeromonas molluscorum Strain 848TT, Isolated from Bivalve Molluscs.</title>
        <authorList>
            <person name="Spataro N."/>
            <person name="Farfan M."/>
            <person name="Albarral V."/>
            <person name="Sanglas A."/>
            <person name="Loren J.G."/>
            <person name="Fuste M.C."/>
            <person name="Bosch E."/>
        </authorList>
    </citation>
    <scope>NUCLEOTIDE SEQUENCE [LARGE SCALE GENOMIC DNA]</scope>
    <source>
        <strain evidence="1 2">848</strain>
    </source>
</reference>
<feature type="non-terminal residue" evidence="1">
    <location>
        <position position="1"/>
    </location>
</feature>
<sequence>GERKMMADMMAKQGVGIQGLDAGGVRVRHCLSAQMVAQDRLPFEKGEGCQRQLSKRSETQMQFTLSCSDPQAQGEGEVTFVSPTAYHSRFTLDLMHEGKQERLTGTSQSTWLSAECGDIKAVE</sequence>
<evidence type="ECO:0000313" key="2">
    <source>
        <dbReference type="Proteomes" id="UP000013526"/>
    </source>
</evidence>
<dbReference type="PATRIC" id="fig|1268236.3.peg.3047"/>
<dbReference type="RefSeq" id="WP_005905904.1">
    <property type="nucleotide sequence ID" value="NZ_AQGQ01000125.1"/>
</dbReference>
<dbReference type="OrthoDB" id="7003228at2"/>
<dbReference type="EMBL" id="AQGQ01000125">
    <property type="protein sequence ID" value="EOD54222.1"/>
    <property type="molecule type" value="Genomic_DNA"/>
</dbReference>